<dbReference type="AlphaFoldDB" id="A0A512B684"/>
<dbReference type="SUPFAM" id="SSF160574">
    <property type="entry name" value="BT0923-like"/>
    <property type="match status" value="1"/>
</dbReference>
<dbReference type="Proteomes" id="UP000321532">
    <property type="component" value="Unassembled WGS sequence"/>
</dbReference>
<dbReference type="RefSeq" id="WP_146905738.1">
    <property type="nucleotide sequence ID" value="NZ_BJYS01000066.1"/>
</dbReference>
<feature type="domain" description="Putative beta-lactamase-inhibitor-like PepSY-like" evidence="2">
    <location>
        <begin position="70"/>
        <end position="139"/>
    </location>
</feature>
<dbReference type="Gene3D" id="3.10.450.360">
    <property type="match status" value="1"/>
</dbReference>
<keyword evidence="1" id="KW-0732">Signal</keyword>
<dbReference type="Pfam" id="PF11396">
    <property type="entry name" value="PepSY_like"/>
    <property type="match status" value="1"/>
</dbReference>
<dbReference type="OrthoDB" id="1121502at2"/>
<proteinExistence type="predicted"/>
<dbReference type="EMBL" id="BJYS01000066">
    <property type="protein sequence ID" value="GEO07471.1"/>
    <property type="molecule type" value="Genomic_DNA"/>
</dbReference>
<reference evidence="3 4" key="1">
    <citation type="submission" date="2019-07" db="EMBL/GenBank/DDBJ databases">
        <title>Whole genome shotgun sequence of Adhaeribacter aerolatus NBRC 106133.</title>
        <authorList>
            <person name="Hosoyama A."/>
            <person name="Uohara A."/>
            <person name="Ohji S."/>
            <person name="Ichikawa N."/>
        </authorList>
    </citation>
    <scope>NUCLEOTIDE SEQUENCE [LARGE SCALE GENOMIC DNA]</scope>
    <source>
        <strain evidence="3 4">NBRC 106133</strain>
    </source>
</reference>
<evidence type="ECO:0000313" key="3">
    <source>
        <dbReference type="EMBL" id="GEO07471.1"/>
    </source>
</evidence>
<accession>A0A512B684</accession>
<feature type="chain" id="PRO_5021881660" description="Putative beta-lactamase-inhibitor-like PepSY-like domain-containing protein" evidence="1">
    <location>
        <begin position="18"/>
        <end position="147"/>
    </location>
</feature>
<feature type="signal peptide" evidence="1">
    <location>
        <begin position="1"/>
        <end position="17"/>
    </location>
</feature>
<name>A0A512B684_9BACT</name>
<sequence>MKAFLFAAILCSSGLVACSQDVNPKKVPALVKNALQLKFPDAVDIEWEKHKKLFEADYDVAATEYAALIDASGKIIMTKKEILVTELPAAISATIQKNFADYEVNDLEQIEKDGAIFYQVELEKRNKALKQVFTADGNINTALAYWD</sequence>
<comment type="caution">
    <text evidence="3">The sequence shown here is derived from an EMBL/GenBank/DDBJ whole genome shotgun (WGS) entry which is preliminary data.</text>
</comment>
<gene>
    <name evidence="3" type="ORF">AAE02nite_51350</name>
</gene>
<evidence type="ECO:0000256" key="1">
    <source>
        <dbReference type="SAM" id="SignalP"/>
    </source>
</evidence>
<keyword evidence="4" id="KW-1185">Reference proteome</keyword>
<protein>
    <recommendedName>
        <fullName evidence="2">Putative beta-lactamase-inhibitor-like PepSY-like domain-containing protein</fullName>
    </recommendedName>
</protein>
<evidence type="ECO:0000313" key="4">
    <source>
        <dbReference type="Proteomes" id="UP000321532"/>
    </source>
</evidence>
<dbReference type="PROSITE" id="PS51257">
    <property type="entry name" value="PROKAR_LIPOPROTEIN"/>
    <property type="match status" value="1"/>
</dbReference>
<dbReference type="InterPro" id="IPR021533">
    <property type="entry name" value="PepSY-like"/>
</dbReference>
<organism evidence="3 4">
    <name type="scientific">Adhaeribacter aerolatus</name>
    <dbReference type="NCBI Taxonomy" id="670289"/>
    <lineage>
        <taxon>Bacteria</taxon>
        <taxon>Pseudomonadati</taxon>
        <taxon>Bacteroidota</taxon>
        <taxon>Cytophagia</taxon>
        <taxon>Cytophagales</taxon>
        <taxon>Hymenobacteraceae</taxon>
        <taxon>Adhaeribacter</taxon>
    </lineage>
</organism>
<evidence type="ECO:0000259" key="2">
    <source>
        <dbReference type="Pfam" id="PF11396"/>
    </source>
</evidence>